<dbReference type="SUPFAM" id="SSF53448">
    <property type="entry name" value="Nucleotide-diphospho-sugar transferases"/>
    <property type="match status" value="1"/>
</dbReference>
<dbReference type="Gene3D" id="3.10.580.10">
    <property type="entry name" value="CBS-domain"/>
    <property type="match status" value="1"/>
</dbReference>
<protein>
    <submittedName>
        <fullName evidence="3">Nucleotidyltransferase family protein</fullName>
    </submittedName>
</protein>
<comment type="caution">
    <text evidence="3">The sequence shown here is derived from an EMBL/GenBank/DDBJ whole genome shotgun (WGS) entry which is preliminary data.</text>
</comment>
<dbReference type="SMART" id="SM00116">
    <property type="entry name" value="CBS"/>
    <property type="match status" value="1"/>
</dbReference>
<gene>
    <name evidence="3" type="ORF">ACFPQA_05155</name>
</gene>
<dbReference type="InterPro" id="IPR046342">
    <property type="entry name" value="CBS_dom_sf"/>
</dbReference>
<keyword evidence="1" id="KW-0129">CBS domain</keyword>
<reference evidence="4" key="1">
    <citation type="journal article" date="2019" name="Int. J. Syst. Evol. Microbiol.">
        <title>The Global Catalogue of Microorganisms (GCM) 10K type strain sequencing project: providing services to taxonomists for standard genome sequencing and annotation.</title>
        <authorList>
            <consortium name="The Broad Institute Genomics Platform"/>
            <consortium name="The Broad Institute Genome Sequencing Center for Infectious Disease"/>
            <person name="Wu L."/>
            <person name="Ma J."/>
        </authorList>
    </citation>
    <scope>NUCLEOTIDE SEQUENCE [LARGE SCALE GENOMIC DNA]</scope>
    <source>
        <strain evidence="4">CGMCC 4.1799</strain>
    </source>
</reference>
<dbReference type="PROSITE" id="PS51371">
    <property type="entry name" value="CBS"/>
    <property type="match status" value="1"/>
</dbReference>
<dbReference type="CDD" id="cd04607">
    <property type="entry name" value="CBS_pair_NTP_transferase_assoc"/>
    <property type="match status" value="1"/>
</dbReference>
<name>A0ABW0RJ14_9GAMM</name>
<dbReference type="EMBL" id="JBHSNL010000001">
    <property type="protein sequence ID" value="MFC5544423.1"/>
    <property type="molecule type" value="Genomic_DNA"/>
</dbReference>
<dbReference type="Proteomes" id="UP001596055">
    <property type="component" value="Unassembled WGS sequence"/>
</dbReference>
<sequence>MKTHRFEKRWQDVVVEPEMPLEKAIEILDRGGLRIVLVADAAQRLVGTVTDGDIRRALLKHRPLDSPVRDVMCKHPHSAGSDWSKDRILAVMEDLELLQIPVVDEDSRLIGLETLHGLMERRTLDNPVFLMAGGFGTRLRPLTNDCPKPLLKVGDKPILELILESLVNAGFHHFYISTHYLPEMIQEYFGDGSLWGVKIEYVHEEEPLGTGGALGLLPSNDIDLPLLMMNGDLLTTINYRELLDFHRNHDSIATMCVRQYEHQIPYGVVQTDGAYIQSMDEKPVQKCFINAGIYVIAPEIVRSVKKGTRIDMPTLLEKQMAQGEKVSMFPVHEYWLDIGKMDDFQRAQSEVGLIL</sequence>
<accession>A0ABW0RJ14</accession>
<dbReference type="Pfam" id="PF00571">
    <property type="entry name" value="CBS"/>
    <property type="match status" value="2"/>
</dbReference>
<evidence type="ECO:0000313" key="3">
    <source>
        <dbReference type="EMBL" id="MFC5544423.1"/>
    </source>
</evidence>
<dbReference type="Pfam" id="PF00483">
    <property type="entry name" value="NTP_transferase"/>
    <property type="match status" value="1"/>
</dbReference>
<dbReference type="InterPro" id="IPR000644">
    <property type="entry name" value="CBS_dom"/>
</dbReference>
<dbReference type="Gene3D" id="3.90.550.10">
    <property type="entry name" value="Spore Coat Polysaccharide Biosynthesis Protein SpsA, Chain A"/>
    <property type="match status" value="1"/>
</dbReference>
<dbReference type="PANTHER" id="PTHR22572">
    <property type="entry name" value="SUGAR-1-PHOSPHATE GUANYL TRANSFERASE"/>
    <property type="match status" value="1"/>
</dbReference>
<proteinExistence type="predicted"/>
<dbReference type="InterPro" id="IPR005835">
    <property type="entry name" value="NTP_transferase_dom"/>
</dbReference>
<keyword evidence="4" id="KW-1185">Reference proteome</keyword>
<organism evidence="3 4">
    <name type="scientific">Marinobacter koreensis</name>
    <dbReference type="NCBI Taxonomy" id="335974"/>
    <lineage>
        <taxon>Bacteria</taxon>
        <taxon>Pseudomonadati</taxon>
        <taxon>Pseudomonadota</taxon>
        <taxon>Gammaproteobacteria</taxon>
        <taxon>Pseudomonadales</taxon>
        <taxon>Marinobacteraceae</taxon>
        <taxon>Marinobacter</taxon>
    </lineage>
</organism>
<dbReference type="InterPro" id="IPR029044">
    <property type="entry name" value="Nucleotide-diphossugar_trans"/>
</dbReference>
<evidence type="ECO:0000256" key="1">
    <source>
        <dbReference type="PROSITE-ProRule" id="PRU00703"/>
    </source>
</evidence>
<evidence type="ECO:0000313" key="4">
    <source>
        <dbReference type="Proteomes" id="UP001596055"/>
    </source>
</evidence>
<dbReference type="InterPro" id="IPR050486">
    <property type="entry name" value="Mannose-1P_guanyltransferase"/>
</dbReference>
<dbReference type="CDD" id="cd06426">
    <property type="entry name" value="NTP_transferase_like_2"/>
    <property type="match status" value="1"/>
</dbReference>
<dbReference type="SUPFAM" id="SSF54631">
    <property type="entry name" value="CBS-domain pair"/>
    <property type="match status" value="1"/>
</dbReference>
<feature type="domain" description="CBS" evidence="2">
    <location>
        <begin position="1"/>
        <end position="66"/>
    </location>
</feature>
<evidence type="ECO:0000259" key="2">
    <source>
        <dbReference type="PROSITE" id="PS51371"/>
    </source>
</evidence>
<dbReference type="RefSeq" id="WP_248154633.1">
    <property type="nucleotide sequence ID" value="NZ_JAKZAJ010000001.1"/>
</dbReference>